<dbReference type="CDD" id="cd05233">
    <property type="entry name" value="SDR_c"/>
    <property type="match status" value="1"/>
</dbReference>
<keyword evidence="4" id="KW-1185">Reference proteome</keyword>
<dbReference type="Gene3D" id="3.40.50.720">
    <property type="entry name" value="NAD(P)-binding Rossmann-like Domain"/>
    <property type="match status" value="1"/>
</dbReference>
<dbReference type="GO" id="GO:0016616">
    <property type="term" value="F:oxidoreductase activity, acting on the CH-OH group of donors, NAD or NADP as acceptor"/>
    <property type="evidence" value="ECO:0007669"/>
    <property type="project" value="TreeGrafter"/>
</dbReference>
<evidence type="ECO:0000313" key="4">
    <source>
        <dbReference type="Proteomes" id="UP000681425"/>
    </source>
</evidence>
<dbReference type="KEGG" id="spph:KFK14_04785"/>
<dbReference type="InterPro" id="IPR002347">
    <property type="entry name" value="SDR_fam"/>
</dbReference>
<dbReference type="AlphaFoldDB" id="A0A975Q2T1"/>
<proteinExistence type="inferred from homology"/>
<comment type="similarity">
    <text evidence="1">Belongs to the short-chain dehydrogenases/reductases (SDR) family.</text>
</comment>
<gene>
    <name evidence="3" type="ORF">KFK14_04785</name>
</gene>
<comment type="catalytic activity">
    <reaction evidence="2">
        <text>2,5-dichlorocyclohexa-2,5-dien-1,4-diol + NAD(+) = 2,5-dichlorohydroquinone + NADH + H(+)</text>
        <dbReference type="Rhea" id="RHEA:15741"/>
        <dbReference type="ChEBI" id="CHEBI:15378"/>
        <dbReference type="ChEBI" id="CHEBI:27545"/>
        <dbReference type="ChEBI" id="CHEBI:28975"/>
        <dbReference type="ChEBI" id="CHEBI:57540"/>
        <dbReference type="ChEBI" id="CHEBI:57945"/>
    </reaction>
</comment>
<protein>
    <submittedName>
        <fullName evidence="3">SDR family oxidoreductase</fullName>
    </submittedName>
</protein>
<dbReference type="Pfam" id="PF13561">
    <property type="entry name" value="adh_short_C2"/>
    <property type="match status" value="1"/>
</dbReference>
<dbReference type="InterPro" id="IPR036291">
    <property type="entry name" value="NAD(P)-bd_dom_sf"/>
</dbReference>
<dbReference type="PRINTS" id="PR00080">
    <property type="entry name" value="SDRFAMILY"/>
</dbReference>
<reference evidence="3" key="1">
    <citation type="submission" date="2021-04" db="EMBL/GenBank/DDBJ databases">
        <title>Isolation of p-tert-butylphenol degrading bacteria Sphingobium phenoxybenzoativorans Tas13 from active sludge.</title>
        <authorList>
            <person name="Li Y."/>
        </authorList>
    </citation>
    <scope>NUCLEOTIDE SEQUENCE</scope>
    <source>
        <strain evidence="3">Tas13</strain>
    </source>
</reference>
<dbReference type="Proteomes" id="UP000681425">
    <property type="component" value="Chromosome"/>
</dbReference>
<evidence type="ECO:0000256" key="2">
    <source>
        <dbReference type="ARBA" id="ARBA00051383"/>
    </source>
</evidence>
<sequence length="245" mass="25116">MFEGKTALITGAGSGMGAAVARHLASKGANVALVGIDSAPLEKVSAEIAAAGGSAIGIAANVAKPDEMERAVSKTVETFGALHFGVNCAGVSQTPKPIGELAPSEWSETISVNLDGIFHAMRYEIPAILAAGGGAIVNISSVFAHKGFADRSAYSASKHAVIGLTRSATLDYASKGLRVNTLSPGVIDTPMLDVDRESSNQFAQYIPARRIGRPEEIATAVAFLLSDDASYVNGAELIVDGGFLA</sequence>
<dbReference type="NCBIfam" id="NF005559">
    <property type="entry name" value="PRK07231.1"/>
    <property type="match status" value="1"/>
</dbReference>
<dbReference type="FunFam" id="3.40.50.720:FF:000084">
    <property type="entry name" value="Short-chain dehydrogenase reductase"/>
    <property type="match status" value="1"/>
</dbReference>
<dbReference type="SUPFAM" id="SSF51735">
    <property type="entry name" value="NAD(P)-binding Rossmann-fold domains"/>
    <property type="match status" value="1"/>
</dbReference>
<accession>A0A975Q2T1</accession>
<name>A0A975Q2T1_9SPHN</name>
<dbReference type="EMBL" id="CP073910">
    <property type="protein sequence ID" value="QUT06763.1"/>
    <property type="molecule type" value="Genomic_DNA"/>
</dbReference>
<evidence type="ECO:0000256" key="1">
    <source>
        <dbReference type="ARBA" id="ARBA00006484"/>
    </source>
</evidence>
<dbReference type="RefSeq" id="WP_212610063.1">
    <property type="nucleotide sequence ID" value="NZ_CP073910.1"/>
</dbReference>
<dbReference type="PANTHER" id="PTHR42760">
    <property type="entry name" value="SHORT-CHAIN DEHYDROGENASES/REDUCTASES FAMILY MEMBER"/>
    <property type="match status" value="1"/>
</dbReference>
<dbReference type="PRINTS" id="PR00081">
    <property type="entry name" value="GDHRDH"/>
</dbReference>
<evidence type="ECO:0000313" key="3">
    <source>
        <dbReference type="EMBL" id="QUT06763.1"/>
    </source>
</evidence>
<organism evidence="3 4">
    <name type="scientific">Sphingobium phenoxybenzoativorans</name>
    <dbReference type="NCBI Taxonomy" id="1592790"/>
    <lineage>
        <taxon>Bacteria</taxon>
        <taxon>Pseudomonadati</taxon>
        <taxon>Pseudomonadota</taxon>
        <taxon>Alphaproteobacteria</taxon>
        <taxon>Sphingomonadales</taxon>
        <taxon>Sphingomonadaceae</taxon>
        <taxon>Sphingobium</taxon>
    </lineage>
</organism>